<dbReference type="InterPro" id="IPR036779">
    <property type="entry name" value="LysM_dom_sf"/>
</dbReference>
<feature type="compositionally biased region" description="Gly residues" evidence="1">
    <location>
        <begin position="23"/>
        <end position="52"/>
    </location>
</feature>
<dbReference type="EMBL" id="MU006777">
    <property type="protein sequence ID" value="KAF2645971.1"/>
    <property type="molecule type" value="Genomic_DNA"/>
</dbReference>
<dbReference type="SUPFAM" id="SSF51322">
    <property type="entry name" value="Cyanovirin-N"/>
    <property type="match status" value="1"/>
</dbReference>
<dbReference type="Pfam" id="PF08881">
    <property type="entry name" value="CVNH"/>
    <property type="match status" value="1"/>
</dbReference>
<dbReference type="InterPro" id="IPR036673">
    <property type="entry name" value="Cyanovirin-N_sf"/>
</dbReference>
<dbReference type="AlphaFoldDB" id="A0A6A6SGC1"/>
<sequence length="373" mass="39310">MSYGNNYQEGGYSQGGQENYGQQGHGGAASEFYGGGGQPQQGYGQQQGYGGSEGHHQQQQQYGGSGGYDSGPPQYQQYPSAAAHSSNGGRNSENQGYQNQYGGEGNPEGDRGIMGGLAGGAAGAFGGHALGGHAGHGTSGTVIGAIAGAFAGSKTQDAAGDWKHNHDEKKEEKKHEHQQQQQQQQHGGGGGGGGYSDHHSNDHRSRGDFGGNFTASSQDVRLDAHGDYNLHAQCRRLDGSYQNSTISLNRYLENDNGSFHWSGGSSNGGSVYTVQSGDTLRAIASRFSHCTYEELANHNHITNPDMIYPGQDLQVPGGGSRGGGNFGASARNMRLVDGGQRLEGELERNGQWHTASVNLDERIGNREGCLEFI</sequence>
<feature type="region of interest" description="Disordered" evidence="1">
    <location>
        <begin position="155"/>
        <end position="214"/>
    </location>
</feature>
<feature type="compositionally biased region" description="Low complexity" evidence="1">
    <location>
        <begin position="1"/>
        <end position="22"/>
    </location>
</feature>
<accession>A0A6A6SGC1</accession>
<evidence type="ECO:0000256" key="1">
    <source>
        <dbReference type="SAM" id="MobiDB-lite"/>
    </source>
</evidence>
<dbReference type="PANTHER" id="PTHR37014">
    <property type="entry name" value="EXPRESSION LETHALITY PROTEIN HEL10, PUTATIVE (AFU_ORTHOLOGUE AFUA_1G06580)-RELATED"/>
    <property type="match status" value="1"/>
</dbReference>
<dbReference type="Pfam" id="PF01476">
    <property type="entry name" value="LysM"/>
    <property type="match status" value="1"/>
</dbReference>
<dbReference type="InterPro" id="IPR011058">
    <property type="entry name" value="Cyanovirin-N"/>
</dbReference>
<organism evidence="3 4">
    <name type="scientific">Massarina eburnea CBS 473.64</name>
    <dbReference type="NCBI Taxonomy" id="1395130"/>
    <lineage>
        <taxon>Eukaryota</taxon>
        <taxon>Fungi</taxon>
        <taxon>Dikarya</taxon>
        <taxon>Ascomycota</taxon>
        <taxon>Pezizomycotina</taxon>
        <taxon>Dothideomycetes</taxon>
        <taxon>Pleosporomycetidae</taxon>
        <taxon>Pleosporales</taxon>
        <taxon>Massarineae</taxon>
        <taxon>Massarinaceae</taxon>
        <taxon>Massarina</taxon>
    </lineage>
</organism>
<protein>
    <submittedName>
        <fullName evidence="3">CNVH-domain-containing protein</fullName>
    </submittedName>
</protein>
<dbReference type="Pfam" id="PF05433">
    <property type="entry name" value="Rick_17kDa_Anti"/>
    <property type="match status" value="1"/>
</dbReference>
<feature type="region of interest" description="Disordered" evidence="1">
    <location>
        <begin position="1"/>
        <end position="114"/>
    </location>
</feature>
<proteinExistence type="predicted"/>
<dbReference type="PANTHER" id="PTHR37014:SF1">
    <property type="entry name" value="EXPRESSION LETHALITY PROTEIN HEL10, PUTATIVE (AFU_ORTHOLOGUE AFUA_1G06580)-RELATED"/>
    <property type="match status" value="1"/>
</dbReference>
<dbReference type="InterPro" id="IPR018392">
    <property type="entry name" value="LysM"/>
</dbReference>
<feature type="compositionally biased region" description="Basic and acidic residues" evidence="1">
    <location>
        <begin position="160"/>
        <end position="178"/>
    </location>
</feature>
<dbReference type="Gene3D" id="2.30.60.10">
    <property type="entry name" value="Cyanovirin-N"/>
    <property type="match status" value="1"/>
</dbReference>
<feature type="compositionally biased region" description="Polar residues" evidence="1">
    <location>
        <begin position="76"/>
        <end position="92"/>
    </location>
</feature>
<dbReference type="InterPro" id="IPR008816">
    <property type="entry name" value="Gly_zipper_2TM_dom"/>
</dbReference>
<dbReference type="GO" id="GO:0019867">
    <property type="term" value="C:outer membrane"/>
    <property type="evidence" value="ECO:0007669"/>
    <property type="project" value="InterPro"/>
</dbReference>
<evidence type="ECO:0000313" key="3">
    <source>
        <dbReference type="EMBL" id="KAF2645971.1"/>
    </source>
</evidence>
<feature type="compositionally biased region" description="Gly residues" evidence="1">
    <location>
        <begin position="102"/>
        <end position="114"/>
    </location>
</feature>
<name>A0A6A6SGC1_9PLEO</name>
<dbReference type="Gene3D" id="3.10.350.10">
    <property type="entry name" value="LysM domain"/>
    <property type="match status" value="1"/>
</dbReference>
<dbReference type="OrthoDB" id="2107166at2759"/>
<dbReference type="SUPFAM" id="SSF54106">
    <property type="entry name" value="LysM domain"/>
    <property type="match status" value="1"/>
</dbReference>
<dbReference type="SMART" id="SM00257">
    <property type="entry name" value="LysM"/>
    <property type="match status" value="1"/>
</dbReference>
<feature type="compositionally biased region" description="Gly residues" evidence="1">
    <location>
        <begin position="186"/>
        <end position="195"/>
    </location>
</feature>
<keyword evidence="4" id="KW-1185">Reference proteome</keyword>
<dbReference type="PROSITE" id="PS51782">
    <property type="entry name" value="LYSM"/>
    <property type="match status" value="1"/>
</dbReference>
<feature type="compositionally biased region" description="Basic and acidic residues" evidence="1">
    <location>
        <begin position="196"/>
        <end position="207"/>
    </location>
</feature>
<feature type="domain" description="LysM" evidence="2">
    <location>
        <begin position="270"/>
        <end position="315"/>
    </location>
</feature>
<evidence type="ECO:0000259" key="2">
    <source>
        <dbReference type="PROSITE" id="PS51782"/>
    </source>
</evidence>
<reference evidence="3" key="1">
    <citation type="journal article" date="2020" name="Stud. Mycol.">
        <title>101 Dothideomycetes genomes: a test case for predicting lifestyles and emergence of pathogens.</title>
        <authorList>
            <person name="Haridas S."/>
            <person name="Albert R."/>
            <person name="Binder M."/>
            <person name="Bloem J."/>
            <person name="Labutti K."/>
            <person name="Salamov A."/>
            <person name="Andreopoulos B."/>
            <person name="Baker S."/>
            <person name="Barry K."/>
            <person name="Bills G."/>
            <person name="Bluhm B."/>
            <person name="Cannon C."/>
            <person name="Castanera R."/>
            <person name="Culley D."/>
            <person name="Daum C."/>
            <person name="Ezra D."/>
            <person name="Gonzalez J."/>
            <person name="Henrissat B."/>
            <person name="Kuo A."/>
            <person name="Liang C."/>
            <person name="Lipzen A."/>
            <person name="Lutzoni F."/>
            <person name="Magnuson J."/>
            <person name="Mondo S."/>
            <person name="Nolan M."/>
            <person name="Ohm R."/>
            <person name="Pangilinan J."/>
            <person name="Park H.-J."/>
            <person name="Ramirez L."/>
            <person name="Alfaro M."/>
            <person name="Sun H."/>
            <person name="Tritt A."/>
            <person name="Yoshinaga Y."/>
            <person name="Zwiers L.-H."/>
            <person name="Turgeon B."/>
            <person name="Goodwin S."/>
            <person name="Spatafora J."/>
            <person name="Crous P."/>
            <person name="Grigoriev I."/>
        </authorList>
    </citation>
    <scope>NUCLEOTIDE SEQUENCE</scope>
    <source>
        <strain evidence="3">CBS 473.64</strain>
    </source>
</reference>
<dbReference type="SMART" id="SM01111">
    <property type="entry name" value="CVNH"/>
    <property type="match status" value="1"/>
</dbReference>
<dbReference type="CDD" id="cd00118">
    <property type="entry name" value="LysM"/>
    <property type="match status" value="1"/>
</dbReference>
<dbReference type="Proteomes" id="UP000799753">
    <property type="component" value="Unassembled WGS sequence"/>
</dbReference>
<gene>
    <name evidence="3" type="ORF">P280DRAFT_465718</name>
</gene>
<evidence type="ECO:0000313" key="4">
    <source>
        <dbReference type="Proteomes" id="UP000799753"/>
    </source>
</evidence>